<organism evidence="2 3">
    <name type="scientific">Leishmania martiniquensis</name>
    <dbReference type="NCBI Taxonomy" id="1580590"/>
    <lineage>
        <taxon>Eukaryota</taxon>
        <taxon>Discoba</taxon>
        <taxon>Euglenozoa</taxon>
        <taxon>Kinetoplastea</taxon>
        <taxon>Metakinetoplastina</taxon>
        <taxon>Trypanosomatida</taxon>
        <taxon>Trypanosomatidae</taxon>
        <taxon>Leishmaniinae</taxon>
        <taxon>Leishmania</taxon>
    </lineage>
</organism>
<dbReference type="EMBL" id="JAFEUZ010000023">
    <property type="protein sequence ID" value="KAG5478699.1"/>
    <property type="molecule type" value="Genomic_DNA"/>
</dbReference>
<feature type="region of interest" description="Disordered" evidence="1">
    <location>
        <begin position="2219"/>
        <end position="2249"/>
    </location>
</feature>
<feature type="region of interest" description="Disordered" evidence="1">
    <location>
        <begin position="415"/>
        <end position="456"/>
    </location>
</feature>
<feature type="region of interest" description="Disordered" evidence="1">
    <location>
        <begin position="561"/>
        <end position="582"/>
    </location>
</feature>
<dbReference type="SUPFAM" id="SSF56784">
    <property type="entry name" value="HAD-like"/>
    <property type="match status" value="1"/>
</dbReference>
<accession>A0A836KK48</accession>
<feature type="compositionally biased region" description="Polar residues" evidence="1">
    <location>
        <begin position="857"/>
        <end position="868"/>
    </location>
</feature>
<feature type="region of interest" description="Disordered" evidence="1">
    <location>
        <begin position="2685"/>
        <end position="2707"/>
    </location>
</feature>
<feature type="region of interest" description="Disordered" evidence="1">
    <location>
        <begin position="1404"/>
        <end position="1455"/>
    </location>
</feature>
<evidence type="ECO:0000313" key="2">
    <source>
        <dbReference type="EMBL" id="KAG5478699.1"/>
    </source>
</evidence>
<feature type="compositionally biased region" description="Polar residues" evidence="1">
    <location>
        <begin position="1440"/>
        <end position="1452"/>
    </location>
</feature>
<dbReference type="OrthoDB" id="246010at2759"/>
<feature type="compositionally biased region" description="Acidic residues" evidence="1">
    <location>
        <begin position="643"/>
        <end position="655"/>
    </location>
</feature>
<dbReference type="InterPro" id="IPR036412">
    <property type="entry name" value="HAD-like_sf"/>
</dbReference>
<feature type="compositionally biased region" description="Low complexity" evidence="1">
    <location>
        <begin position="491"/>
        <end position="506"/>
    </location>
</feature>
<feature type="region of interest" description="Disordered" evidence="1">
    <location>
        <begin position="2014"/>
        <end position="2043"/>
    </location>
</feature>
<keyword evidence="3" id="KW-1185">Reference proteome</keyword>
<feature type="region of interest" description="Disordered" evidence="1">
    <location>
        <begin position="2493"/>
        <end position="2531"/>
    </location>
</feature>
<comment type="caution">
    <text evidence="2">The sequence shown here is derived from an EMBL/GenBank/DDBJ whole genome shotgun (WGS) entry which is preliminary data.</text>
</comment>
<feature type="region of interest" description="Disordered" evidence="1">
    <location>
        <begin position="205"/>
        <end position="242"/>
    </location>
</feature>
<gene>
    <name evidence="2" type="ORF">LSCM1_06103</name>
</gene>
<proteinExistence type="predicted"/>
<feature type="region of interest" description="Disordered" evidence="1">
    <location>
        <begin position="1585"/>
        <end position="1612"/>
    </location>
</feature>
<feature type="compositionally biased region" description="Acidic residues" evidence="1">
    <location>
        <begin position="1514"/>
        <end position="1534"/>
    </location>
</feature>
<feature type="region of interest" description="Disordered" evidence="1">
    <location>
        <begin position="778"/>
        <end position="815"/>
    </location>
</feature>
<feature type="region of interest" description="Disordered" evidence="1">
    <location>
        <begin position="642"/>
        <end position="696"/>
    </location>
</feature>
<feature type="compositionally biased region" description="Basic and acidic residues" evidence="1">
    <location>
        <begin position="2227"/>
        <end position="2239"/>
    </location>
</feature>
<reference evidence="3" key="1">
    <citation type="journal article" date="2021" name="Microbiol. Resour. Announc.">
        <title>LGAAP: Leishmaniinae Genome Assembly and Annotation Pipeline.</title>
        <authorList>
            <person name="Almutairi H."/>
            <person name="Urbaniak M.D."/>
            <person name="Bates M.D."/>
            <person name="Jariyapan N."/>
            <person name="Kwakye-Nuako G."/>
            <person name="Thomaz-Soccol V."/>
            <person name="Al-Salem W.S."/>
            <person name="Dillon R.J."/>
            <person name="Bates P.A."/>
            <person name="Gatherer D."/>
        </authorList>
    </citation>
    <scope>NUCLEOTIDE SEQUENCE [LARGE SCALE GENOMIC DNA]</scope>
</reference>
<feature type="compositionally biased region" description="Low complexity" evidence="1">
    <location>
        <begin position="2608"/>
        <end position="2641"/>
    </location>
</feature>
<feature type="region of interest" description="Disordered" evidence="1">
    <location>
        <begin position="1697"/>
        <end position="1758"/>
    </location>
</feature>
<feature type="compositionally biased region" description="Polar residues" evidence="1">
    <location>
        <begin position="14"/>
        <end position="25"/>
    </location>
</feature>
<protein>
    <submittedName>
        <fullName evidence="2">Uncharacterized protein</fullName>
    </submittedName>
</protein>
<feature type="region of interest" description="Disordered" evidence="1">
    <location>
        <begin position="1193"/>
        <end position="1249"/>
    </location>
</feature>
<feature type="region of interest" description="Disordered" evidence="1">
    <location>
        <begin position="358"/>
        <end position="382"/>
    </location>
</feature>
<feature type="compositionally biased region" description="Low complexity" evidence="1">
    <location>
        <begin position="880"/>
        <end position="913"/>
    </location>
</feature>
<feature type="region of interest" description="Disordered" evidence="1">
    <location>
        <begin position="1"/>
        <end position="62"/>
    </location>
</feature>
<dbReference type="Proteomes" id="UP000673552">
    <property type="component" value="Unassembled WGS sequence"/>
</dbReference>
<feature type="region of interest" description="Disordered" evidence="1">
    <location>
        <begin position="2566"/>
        <end position="2641"/>
    </location>
</feature>
<feature type="compositionally biased region" description="Low complexity" evidence="1">
    <location>
        <begin position="795"/>
        <end position="809"/>
    </location>
</feature>
<dbReference type="GeneID" id="92516047"/>
<reference evidence="3" key="2">
    <citation type="journal article" date="2021" name="Sci. Data">
        <title>Chromosome-scale genome sequencing, assembly and annotation of six genomes from subfamily Leishmaniinae.</title>
        <authorList>
            <person name="Almutairi H."/>
            <person name="Urbaniak M.D."/>
            <person name="Bates M.D."/>
            <person name="Jariyapan N."/>
            <person name="Kwakye-Nuako G."/>
            <person name="Thomaz Soccol V."/>
            <person name="Al-Salem W.S."/>
            <person name="Dillon R.J."/>
            <person name="Bates P.A."/>
            <person name="Gatherer D."/>
        </authorList>
    </citation>
    <scope>NUCLEOTIDE SEQUENCE [LARGE SCALE GENOMIC DNA]</scope>
</reference>
<name>A0A836KK48_9TRYP</name>
<sequence>MEPHPSARILTGDARTSSFSPSPCDSTGHGALVTRLPRHGGGNRDAFRQHDESGGQPTPPLRISTRRLQVFSYVLAELSSATTLLPDYTKAILNLSRRLVGAWQAVTAAAVARTRYEHALVWAIHQQWRGPDASSLRPPSPRGKTTEGGRGFVTVPRRSLRRREREQKKRSSSMPATAAATASCVPPSAAGVLFDSVAALHKRRRLTREATSATASWTAGGENQRARKPPPPRTHAPRGDGMPASLRFSSPMSCSRHLRADGGVTPLSRALLDRHRSVRHDRSARRWHRRFLQMTLQHLWCGAQEAEDRAGQNVEHIRGLVINALYQQYLQVTVEASYHDLVLYRWLSPSLFAMRRSGAGARQAGSHHGRRQRHRSASAHQGDGSLWYARQHQAAVQVAADLRLLRHVLCRPRIAAGPSPDTRRRSGSGGSGVVVASPATKHSGLLDPPASSSTAAAESAVPAENCAPFANVGGCTAAAGADREGSNGDGAAAPRPASAGSSQSSFELSSSDTFSDRVLAVPMLLRSFLQACLSFDPTHCAFALMSRCVVLAQHVRSEDDEQAIPHPVTPDEKGAQGGVSRGGAGVVERVDNESSEGYFGLFYVVIARRAVGACDCSAMCFGNHKFIFVRCHDTEALLREAMAEAESDESADEGSEGSTAATADEEDLHLAHVSRRSAEATATASTSYDEGEEADKVAGVDTRAQLSNSVSAAAALTPAIKGLRGRLRLLRLHAHGPHTKELTLPARAQGIRVLGADDARRLRRDASEYSDSGECRLVEEAKPPQRVPPQAGAHAPLSSLTSAPPSGSPHGMPLQRPHALKVLYPPAVPIEPTPAAAPAWSSATLRVAAHPSPIAAAQTQGRSLNEQAPSALVKRPPAEALSASLDHSSSGSVRAAASGEGSTAATTAPACPALTPPMFPDARNSAASGSGASAQSGAAREDAAPSCSPLTRQLQGVGSALPDDGAVVHEDNIDAECSRAPALSPPHTDRSRLAASGLLSTRCIASATHPITNAARLPLRSSSSASLATSSSSTAAFRGLNDDDEAERVHCFRRLPRRRGLGAEYSDRITDRDDEWDAEEEEDAAAVDGDVFGGGSTNTQVFVVMHSLLCSFGADGTTKGGGGAAGRATAALSPFTSAATPDFFELRHLRRQRPNTRAGDSAWELPPRSCALCTPHADFPLSYFEQHVLLPPGSGHERRAGVGRSGRGVDEGARPRAQSIEARWPSPPPAPLPAHAGEPADARRGRVSSRARGASAAVALAEYRVAGTAQGAEVPRMEEPALTPLDLEEGELYDGAQESTAAKEKGTSSCRRLCGSGAAGVTAVEPSEGDMAFAAELYARLQFWSLRGQDRSAYIDPSWIRQPSHTRHEEVQSRTWSASNSVVGDAEGLGEGGAECHLQQPTAPLADHTTGAGGLRGVPSGMARAAPGTEARDKSPPGARSQSSRYSPTNACKANEARNSVRLPLRLLHCTVGTIEVADEASLASARSGSRRRKRRRAAQVEERQTKRGPPAEGEGETTEEDADEPSATEAEEGGEGRGRLPLFPPFTTVNARGKELLFEALREATEVVVCGVRESRAHTGYHDVLHQRCPTPPPPASASTASASKPGARSGGDVHNAGYSLCAGAAAATPAGTLSKSRWLTTVNPWMAAATAAARGRGFRVEFGTLSRDERSPFAFDTHLHVGACGIVHWSQGDISHEEEAGESPTDPSSDPAVLPMADPASVSASRAAEGVAGGAAHRHDHAHRSESPQVPKSRWPKLPANDYKQWRCELLKSEFRLARSRCLDCLLVDHTHGRPIAAMTLAPRVWPQASLHSALDTDFTGAGDGTDEGTQPRRCTGRYRSDAEATEVPSPQEVVQRTVYVVTGFTHYVAPLWRHLREEKAILVDMDRTLIDNAITVRSAAERQRHIRLLRRVMAVAEGVVAASNPCLLWHRHMAPSSAFFADGPLRLGRNDAARLTKEELAEAVVRGVGEEQGDVWCHGEGVHQRYGGRTLPFVENFTEALEDDGVLRPTIRPRPLHSSESTAFHTKAAAGASPSSSGGLLHRFMRRTASQRQRLGIVHYEECGAVKYTAGHLRALGRNSANSASSKSSRDHHCSSFDNFDTRERSSALSEDTDVFRPNSEEAAATAADTTVATPDRYFLDVVYVRPGVRQFLYRVATQWNIPLVLVTKSSRSRTEAILRQVLDPHRVLFPDMQSSVVTADEMLRWSDEDAVPLDAVDEDEGAREEPSTDLADHGEGVPVQQSSSASSGVCHIGQVCLVPLHTAAPTSTTERIARCRKATLRVVRCTLDAAAMATARRAWRAPAWCDWPNRLPKPRSIAVVDDAPQVWAESDWPCTVSVSPYTLARVDPQVYFSRRGYAASLVLSCLYGSKCLKCSEGVLRRPEWQEAAMAPSSFSPHTPSASLSTGASPGLGAYNWPHCVCVCPPGHLRDISRAEEGAPAGYHNTSDSGTASDLSASVSAMLRALLWRMPNKATLRGSQQPLLLPASEGPVATEMAGEAKGAEGQTGAARRGDCRRRRRPLHMDDLGATIAPAGKGFSGVFATAECAGRRATTRLATWTPAAASGGIGRGARLQQLDPDGSGADAPPPSPSLRMPADATDPTFTSASVSDSARSASSPSCTSSPSLSATASSSSSMPFAWGGRFSQTAANHMGDTGSNTPSTIITAASMPPTPIAFRATSEPWRESKVPDGEAEADADEQQPSRLSAGNLCASTALSGETTVGEEDFMLLAPGQGGCTAANTIRYGAPHLSSNDVGDVIPLGLQAAPSMAAPLCTPGGPSDSFGDVGGGDFAPSVDVDSLSTGSSNASWVSGSIASVPAEDVVPMPSAPETFTEGLTVDADQPAPPEIYELELQSPWRYRLNGPRDEVEDVTPL</sequence>
<feature type="compositionally biased region" description="Low complexity" evidence="1">
    <location>
        <begin position="925"/>
        <end position="938"/>
    </location>
</feature>
<feature type="compositionally biased region" description="Low complexity" evidence="1">
    <location>
        <begin position="172"/>
        <end position="182"/>
    </location>
</feature>
<feature type="region of interest" description="Disordered" evidence="1">
    <location>
        <begin position="480"/>
        <end position="506"/>
    </location>
</feature>
<feature type="compositionally biased region" description="Low complexity" evidence="1">
    <location>
        <begin position="2031"/>
        <end position="2042"/>
    </location>
</feature>
<dbReference type="KEGG" id="lmat:92516047"/>
<evidence type="ECO:0000256" key="1">
    <source>
        <dbReference type="SAM" id="MobiDB-lite"/>
    </source>
</evidence>
<feature type="region of interest" description="Disordered" evidence="1">
    <location>
        <begin position="854"/>
        <end position="965"/>
    </location>
</feature>
<feature type="compositionally biased region" description="Basic residues" evidence="1">
    <location>
        <begin position="1489"/>
        <end position="1498"/>
    </location>
</feature>
<feature type="region of interest" description="Disordered" evidence="1">
    <location>
        <begin position="1482"/>
        <end position="1545"/>
    </location>
</feature>
<feature type="compositionally biased region" description="Low complexity" evidence="1">
    <location>
        <begin position="209"/>
        <end position="222"/>
    </location>
</feature>
<evidence type="ECO:0000313" key="3">
    <source>
        <dbReference type="Proteomes" id="UP000673552"/>
    </source>
</evidence>
<feature type="compositionally biased region" description="Basic residues" evidence="1">
    <location>
        <begin position="365"/>
        <end position="377"/>
    </location>
</feature>
<dbReference type="RefSeq" id="XP_067178640.1">
    <property type="nucleotide sequence ID" value="XM_067323535.1"/>
</dbReference>
<feature type="region of interest" description="Disordered" evidence="1">
    <location>
        <begin position="130"/>
        <end position="182"/>
    </location>
</feature>